<dbReference type="EMBL" id="OZ035825">
    <property type="protein sequence ID" value="CAL1601601.1"/>
    <property type="molecule type" value="Genomic_DNA"/>
</dbReference>
<dbReference type="AlphaFoldDB" id="A0AAV2LM43"/>
<dbReference type="Proteomes" id="UP001497482">
    <property type="component" value="Chromosome 3"/>
</dbReference>
<sequence length="365" mass="40659">MDEAEKYKQRLEAIAEKRRLMEEQERAKRDMEDERIRLQQLKRKSLRDQWLMEAPPLSPSSLETPRSMWGTQVQDNGNHIEKLESQTQQLVEAEEELTEEVENGQMEAAAIEEMATEIVQNVLRNGKYTAESGEQIPAVTLSQDLLHTVNGLSAETKTGPEVNLNNNNVEDEEEGTIVIRAECIMITDEGDDTADDDTKENCGGNYASISDETQKTVIESRQTESTVDCTAEVEPPENAKIPNGVQEGHLDDTEDFQLHTQTHEGAVVSSVPVYTQACMTTAQVEVENEVCAEETAFEVVSKPKGNVKVEFQQVALSEGTKGPCEPLLSDVTNPCTRNEAERTNTSDKGEAKMNKRKTCQCCSVM</sequence>
<dbReference type="PANTHER" id="PTHR47528">
    <property type="entry name" value="PARALEMMIN-3"/>
    <property type="match status" value="1"/>
</dbReference>
<proteinExistence type="predicted"/>
<dbReference type="GO" id="GO:0016020">
    <property type="term" value="C:membrane"/>
    <property type="evidence" value="ECO:0007669"/>
    <property type="project" value="InterPro"/>
</dbReference>
<protein>
    <submittedName>
        <fullName evidence="3">Uncharacterized protein</fullName>
    </submittedName>
</protein>
<name>A0AAV2LM43_KNICA</name>
<dbReference type="InterPro" id="IPR024149">
    <property type="entry name" value="Paralemmin-3"/>
</dbReference>
<evidence type="ECO:0000256" key="1">
    <source>
        <dbReference type="ARBA" id="ARBA00023054"/>
    </source>
</evidence>
<accession>A0AAV2LM43</accession>
<feature type="coiled-coil region" evidence="2">
    <location>
        <begin position="76"/>
        <end position="114"/>
    </location>
</feature>
<dbReference type="InterPro" id="IPR004965">
    <property type="entry name" value="Paralemmin"/>
</dbReference>
<dbReference type="GO" id="GO:0008360">
    <property type="term" value="P:regulation of cell shape"/>
    <property type="evidence" value="ECO:0007669"/>
    <property type="project" value="InterPro"/>
</dbReference>
<organism evidence="3 4">
    <name type="scientific">Knipowitschia caucasica</name>
    <name type="common">Caucasian dwarf goby</name>
    <name type="synonym">Pomatoschistus caucasicus</name>
    <dbReference type="NCBI Taxonomy" id="637954"/>
    <lineage>
        <taxon>Eukaryota</taxon>
        <taxon>Metazoa</taxon>
        <taxon>Chordata</taxon>
        <taxon>Craniata</taxon>
        <taxon>Vertebrata</taxon>
        <taxon>Euteleostomi</taxon>
        <taxon>Actinopterygii</taxon>
        <taxon>Neopterygii</taxon>
        <taxon>Teleostei</taxon>
        <taxon>Neoteleostei</taxon>
        <taxon>Acanthomorphata</taxon>
        <taxon>Gobiaria</taxon>
        <taxon>Gobiiformes</taxon>
        <taxon>Gobioidei</taxon>
        <taxon>Gobiidae</taxon>
        <taxon>Gobiinae</taxon>
        <taxon>Knipowitschia</taxon>
    </lineage>
</organism>
<feature type="coiled-coil region" evidence="2">
    <location>
        <begin position="4"/>
        <end position="44"/>
    </location>
</feature>
<keyword evidence="4" id="KW-1185">Reference proteome</keyword>
<keyword evidence="1 2" id="KW-0175">Coiled coil</keyword>
<evidence type="ECO:0000256" key="2">
    <source>
        <dbReference type="SAM" id="Coils"/>
    </source>
</evidence>
<gene>
    <name evidence="3" type="ORF">KC01_LOCUS29530</name>
</gene>
<dbReference type="PANTHER" id="PTHR47528:SF1">
    <property type="entry name" value="PARALEMMIN-3"/>
    <property type="match status" value="1"/>
</dbReference>
<evidence type="ECO:0000313" key="4">
    <source>
        <dbReference type="Proteomes" id="UP001497482"/>
    </source>
</evidence>
<dbReference type="Pfam" id="PF03285">
    <property type="entry name" value="Paralemmin"/>
    <property type="match status" value="1"/>
</dbReference>
<evidence type="ECO:0000313" key="3">
    <source>
        <dbReference type="EMBL" id="CAL1601601.1"/>
    </source>
</evidence>
<reference evidence="3 4" key="1">
    <citation type="submission" date="2024-04" db="EMBL/GenBank/DDBJ databases">
        <authorList>
            <person name="Waldvogel A.-M."/>
            <person name="Schoenle A."/>
        </authorList>
    </citation>
    <scope>NUCLEOTIDE SEQUENCE [LARGE SCALE GENOMIC DNA]</scope>
</reference>